<feature type="non-terminal residue" evidence="1">
    <location>
        <position position="1"/>
    </location>
</feature>
<name>X1M5Z6_9ZZZZ</name>
<sequence>LKSIPANIALGTFTGTLLDVVVNKVYYWQWQGTPVALKSVIRSGIYTYLHKAP</sequence>
<reference evidence="1" key="1">
    <citation type="journal article" date="2014" name="Front. Microbiol.">
        <title>High frequency of phylogenetically diverse reductive dehalogenase-homologous genes in deep subseafloor sedimentary metagenomes.</title>
        <authorList>
            <person name="Kawai M."/>
            <person name="Futagami T."/>
            <person name="Toyoda A."/>
            <person name="Takaki Y."/>
            <person name="Nishi S."/>
            <person name="Hori S."/>
            <person name="Arai W."/>
            <person name="Tsubouchi T."/>
            <person name="Morono Y."/>
            <person name="Uchiyama I."/>
            <person name="Ito T."/>
            <person name="Fujiyama A."/>
            <person name="Inagaki F."/>
            <person name="Takami H."/>
        </authorList>
    </citation>
    <scope>NUCLEOTIDE SEQUENCE</scope>
    <source>
        <strain evidence="1">Expedition CK06-06</strain>
    </source>
</reference>
<protein>
    <submittedName>
        <fullName evidence="1">Uncharacterized protein</fullName>
    </submittedName>
</protein>
<gene>
    <name evidence="1" type="ORF">S06H3_18224</name>
</gene>
<dbReference type="AlphaFoldDB" id="X1M5Z6"/>
<proteinExistence type="predicted"/>
<comment type="caution">
    <text evidence="1">The sequence shown here is derived from an EMBL/GenBank/DDBJ whole genome shotgun (WGS) entry which is preliminary data.</text>
</comment>
<accession>X1M5Z6</accession>
<organism evidence="1">
    <name type="scientific">marine sediment metagenome</name>
    <dbReference type="NCBI Taxonomy" id="412755"/>
    <lineage>
        <taxon>unclassified sequences</taxon>
        <taxon>metagenomes</taxon>
        <taxon>ecological metagenomes</taxon>
    </lineage>
</organism>
<dbReference type="EMBL" id="BARV01009197">
    <property type="protein sequence ID" value="GAI13481.1"/>
    <property type="molecule type" value="Genomic_DNA"/>
</dbReference>
<evidence type="ECO:0000313" key="1">
    <source>
        <dbReference type="EMBL" id="GAI13481.1"/>
    </source>
</evidence>